<dbReference type="GO" id="GO:0005524">
    <property type="term" value="F:ATP binding"/>
    <property type="evidence" value="ECO:0007669"/>
    <property type="project" value="UniProtKB-KW"/>
</dbReference>
<reference evidence="2 3" key="1">
    <citation type="submission" date="2023-09" db="EMBL/GenBank/DDBJ databases">
        <authorList>
            <person name="Rey-Velasco X."/>
        </authorList>
    </citation>
    <scope>NUCLEOTIDE SEQUENCE [LARGE SCALE GENOMIC DNA]</scope>
    <source>
        <strain evidence="2 3">W335</strain>
    </source>
</reference>
<evidence type="ECO:0000313" key="2">
    <source>
        <dbReference type="EMBL" id="MDT0635896.1"/>
    </source>
</evidence>
<dbReference type="Pfam" id="PF13175">
    <property type="entry name" value="AAA_15"/>
    <property type="match status" value="1"/>
</dbReference>
<dbReference type="InterPro" id="IPR051396">
    <property type="entry name" value="Bact_Antivir_Def_Nuclease"/>
</dbReference>
<dbReference type="PANTHER" id="PTHR43581:SF2">
    <property type="entry name" value="EXCINUCLEASE ATPASE SUBUNIT"/>
    <property type="match status" value="1"/>
</dbReference>
<dbReference type="EMBL" id="JAVRIB010000015">
    <property type="protein sequence ID" value="MDT0635896.1"/>
    <property type="molecule type" value="Genomic_DNA"/>
</dbReference>
<dbReference type="Proteomes" id="UP001251857">
    <property type="component" value="Unassembled WGS sequence"/>
</dbReference>
<sequence>MRLKAITLENFRAYAEPRRLAFDDVTTIIGRNDVGKSTVLEALEIFFNSDVVKMESSDASVRTDSSVAVITAEFDQLPHELTLDSGAPTTLAGEYLLSQAGTLVIRKDFDCSKSKPSEDAFIVANHPRVEGLNNLLELKEKDLQELVKLRVPDGPLKGNPAMRHALWSSVEDLELGEVGIPISKPKEDSKRIWEQVERHLPIFALFQSDRPSKDSDGEVQTPMKAAIASAIAEVKAEIETIQHKVQERAEEIADLTHKALQSIDSNLAQSLSPRFTPPTPAKWNGLFSMGMETDENIPLNKRGSGVRRLILVSFFKAEAERKMATSSRAQIIYGVEEPETSQHPTNQRILIDAFKTLAAEDGCQVILTTHSPGLASELPADSVRFLHGQPFQTPDIGSGAAVFGNVAETLGLLPDSRVKVLVCVEGPTDVAALQGLSRAFHQEDPTIPDLSTDTRCAFVVAGGSTLKHWVTEHYLKGLGRPEVHIYDSDVGKYQAAVDEVNARTDDLNSWATLTRKHEIECYLHSDAVEDEFGFGIDVVDHPDDQSPAPPKAFGLAFARHRGLDNPMGDSKSKQKLSFAFARMTATRIRERDPDGEVELWFREIGRRL</sequence>
<dbReference type="Gene3D" id="3.40.50.300">
    <property type="entry name" value="P-loop containing nucleotide triphosphate hydrolases"/>
    <property type="match status" value="1"/>
</dbReference>
<keyword evidence="2" id="KW-0547">Nucleotide-binding</keyword>
<protein>
    <submittedName>
        <fullName evidence="2">ATP-binding protein</fullName>
    </submittedName>
</protein>
<comment type="caution">
    <text evidence="2">The sequence shown here is derived from an EMBL/GenBank/DDBJ whole genome shotgun (WGS) entry which is preliminary data.</text>
</comment>
<evidence type="ECO:0000259" key="1">
    <source>
        <dbReference type="Pfam" id="PF13175"/>
    </source>
</evidence>
<organism evidence="2 3">
    <name type="scientific">Spectribacter hydrogenoxidans</name>
    <dbReference type="NCBI Taxonomy" id="3075608"/>
    <lineage>
        <taxon>Bacteria</taxon>
        <taxon>Pseudomonadati</taxon>
        <taxon>Pseudomonadota</taxon>
        <taxon>Gammaproteobacteria</taxon>
        <taxon>Salinisphaerales</taxon>
        <taxon>Salinisphaeraceae</taxon>
        <taxon>Spectribacter</taxon>
    </lineage>
</organism>
<dbReference type="InterPro" id="IPR041685">
    <property type="entry name" value="AAA_GajA/Old/RecF-like"/>
</dbReference>
<feature type="domain" description="Endonuclease GajA/Old nuclease/RecF-like AAA" evidence="1">
    <location>
        <begin position="1"/>
        <end position="375"/>
    </location>
</feature>
<keyword evidence="2" id="KW-0067">ATP-binding</keyword>
<proteinExistence type="predicted"/>
<accession>A0ABU3C2X2</accession>
<gene>
    <name evidence="2" type="ORF">RM532_13150</name>
</gene>
<dbReference type="SUPFAM" id="SSF52540">
    <property type="entry name" value="P-loop containing nucleoside triphosphate hydrolases"/>
    <property type="match status" value="1"/>
</dbReference>
<name>A0ABU3C2X2_9GAMM</name>
<keyword evidence="3" id="KW-1185">Reference proteome</keyword>
<dbReference type="RefSeq" id="WP_311653797.1">
    <property type="nucleotide sequence ID" value="NZ_JAVRIB010000015.1"/>
</dbReference>
<evidence type="ECO:0000313" key="3">
    <source>
        <dbReference type="Proteomes" id="UP001251857"/>
    </source>
</evidence>
<dbReference type="PANTHER" id="PTHR43581">
    <property type="entry name" value="ATP/GTP PHOSPHATASE"/>
    <property type="match status" value="1"/>
</dbReference>
<dbReference type="InterPro" id="IPR027417">
    <property type="entry name" value="P-loop_NTPase"/>
</dbReference>